<keyword evidence="5 9" id="KW-1133">Transmembrane helix</keyword>
<organism evidence="10">
    <name type="scientific">Athetis lepigone</name>
    <name type="common">Moth</name>
    <name type="synonym">Proxenus lepigone</name>
    <dbReference type="NCBI Taxonomy" id="1223490"/>
    <lineage>
        <taxon>Eukaryota</taxon>
        <taxon>Metazoa</taxon>
        <taxon>Ecdysozoa</taxon>
        <taxon>Arthropoda</taxon>
        <taxon>Hexapoda</taxon>
        <taxon>Insecta</taxon>
        <taxon>Pterygota</taxon>
        <taxon>Neoptera</taxon>
        <taxon>Endopterygota</taxon>
        <taxon>Lepidoptera</taxon>
        <taxon>Glossata</taxon>
        <taxon>Ditrysia</taxon>
        <taxon>Noctuoidea</taxon>
        <taxon>Noctuidae</taxon>
        <taxon>Noctuinae</taxon>
        <taxon>Athetis</taxon>
    </lineage>
</organism>
<dbReference type="GO" id="GO:0005549">
    <property type="term" value="F:odorant binding"/>
    <property type="evidence" value="ECO:0007669"/>
    <property type="project" value="InterPro"/>
</dbReference>
<dbReference type="InterPro" id="IPR004117">
    <property type="entry name" value="7tm6_olfct_rcpt"/>
</dbReference>
<feature type="non-terminal residue" evidence="10">
    <location>
        <position position="238"/>
    </location>
</feature>
<evidence type="ECO:0000313" key="10">
    <source>
        <dbReference type="EMBL" id="AOE48015.1"/>
    </source>
</evidence>
<feature type="non-terminal residue" evidence="10">
    <location>
        <position position="1"/>
    </location>
</feature>
<keyword evidence="7 10" id="KW-0675">Receptor</keyword>
<protein>
    <submittedName>
        <fullName evidence="10">Putative odorant receptor OR10</fullName>
    </submittedName>
</protein>
<keyword evidence="4" id="KW-0552">Olfaction</keyword>
<evidence type="ECO:0000256" key="6">
    <source>
        <dbReference type="ARBA" id="ARBA00023136"/>
    </source>
</evidence>
<evidence type="ECO:0000256" key="3">
    <source>
        <dbReference type="ARBA" id="ARBA00022692"/>
    </source>
</evidence>
<dbReference type="GO" id="GO:0016020">
    <property type="term" value="C:membrane"/>
    <property type="evidence" value="ECO:0007669"/>
    <property type="project" value="UniProtKB-SubCell"/>
</dbReference>
<evidence type="ECO:0000256" key="1">
    <source>
        <dbReference type="ARBA" id="ARBA00004141"/>
    </source>
</evidence>
<dbReference type="GO" id="GO:0007165">
    <property type="term" value="P:signal transduction"/>
    <property type="evidence" value="ECO:0007669"/>
    <property type="project" value="UniProtKB-KW"/>
</dbReference>
<feature type="transmembrane region" description="Helical" evidence="9">
    <location>
        <begin position="34"/>
        <end position="54"/>
    </location>
</feature>
<evidence type="ECO:0000256" key="2">
    <source>
        <dbReference type="ARBA" id="ARBA00022606"/>
    </source>
</evidence>
<accession>A0A1B3B745</accession>
<proteinExistence type="evidence at transcript level"/>
<name>A0A1B3B745_ATHLE</name>
<sequence length="238" mass="27217">MVAEFLSCESHVVPGSRFSRNLLQTLRQAKKRAILFWIIICMNGLIYCLKPLIIPGRHFTEDLFVLYGWEPMQETPNYQIATILFAGAAFFACYLPASITAFLIVVTGYIEAQMFSLSEELLHLWEDAKEYYYTTQQPISVLDKNNNFNLKTKAINVFIEKRLKEIIKMHGRNIVLLDKVKDIFSGAIAFEFLLLVVSLIAELLGGLENNIYANTICYGASWDGLFHRTTGYGRKHDI</sequence>
<evidence type="ECO:0000256" key="5">
    <source>
        <dbReference type="ARBA" id="ARBA00022989"/>
    </source>
</evidence>
<evidence type="ECO:0000256" key="4">
    <source>
        <dbReference type="ARBA" id="ARBA00022725"/>
    </source>
</evidence>
<dbReference type="EMBL" id="KT588105">
    <property type="protein sequence ID" value="AOE48015.1"/>
    <property type="molecule type" value="mRNA"/>
</dbReference>
<reference evidence="10" key="1">
    <citation type="journal article" date="2016" name="J. Asia-Pac. Entomol.">
        <title>Molecular identification and sex distribution of two chemosensory receptor families in Athetis lepigone by antennal transcriptome analysis.</title>
        <authorList>
            <person name="Zhang Y.-N."/>
            <person name="Ma J.-F."/>
            <person name="Sun L."/>
            <person name="Dong Z.-P."/>
            <person name="Li Z.-Q."/>
            <person name="Zhu X.-Y."/>
            <person name="Wang Y."/>
            <person name="Wang L."/>
            <person name="Deng D.-G."/>
            <person name="Li J.-B."/>
        </authorList>
    </citation>
    <scope>NUCLEOTIDE SEQUENCE</scope>
</reference>
<keyword evidence="2" id="KW-0716">Sensory transduction</keyword>
<dbReference type="AlphaFoldDB" id="A0A1B3B745"/>
<evidence type="ECO:0000256" key="7">
    <source>
        <dbReference type="ARBA" id="ARBA00023170"/>
    </source>
</evidence>
<evidence type="ECO:0000256" key="8">
    <source>
        <dbReference type="ARBA" id="ARBA00023224"/>
    </source>
</evidence>
<keyword evidence="8" id="KW-0807">Transducer</keyword>
<comment type="subcellular location">
    <subcellularLocation>
        <location evidence="1">Membrane</location>
        <topology evidence="1">Multi-pass membrane protein</topology>
    </subcellularLocation>
</comment>
<keyword evidence="3 9" id="KW-0812">Transmembrane</keyword>
<dbReference type="GO" id="GO:0004984">
    <property type="term" value="F:olfactory receptor activity"/>
    <property type="evidence" value="ECO:0007669"/>
    <property type="project" value="InterPro"/>
</dbReference>
<keyword evidence="6 9" id="KW-0472">Membrane</keyword>
<feature type="transmembrane region" description="Helical" evidence="9">
    <location>
        <begin position="183"/>
        <end position="201"/>
    </location>
</feature>
<evidence type="ECO:0000256" key="9">
    <source>
        <dbReference type="SAM" id="Phobius"/>
    </source>
</evidence>
<feature type="transmembrane region" description="Helical" evidence="9">
    <location>
        <begin position="80"/>
        <end position="106"/>
    </location>
</feature>
<dbReference type="Pfam" id="PF02949">
    <property type="entry name" value="7tm_6"/>
    <property type="match status" value="1"/>
</dbReference>